<dbReference type="InterPro" id="IPR006311">
    <property type="entry name" value="TAT_signal"/>
</dbReference>
<dbReference type="EMBL" id="PDJC01000001">
    <property type="protein sequence ID" value="PFG17360.1"/>
    <property type="molecule type" value="Genomic_DNA"/>
</dbReference>
<proteinExistence type="predicted"/>
<dbReference type="InterPro" id="IPR006059">
    <property type="entry name" value="SBP"/>
</dbReference>
<evidence type="ECO:0000313" key="3">
    <source>
        <dbReference type="Proteomes" id="UP000226079"/>
    </source>
</evidence>
<sequence length="396" mass="42457">MSLTAGDGLSRRKLLAGAAGLGAAAALSACGVAGRNPSASASASKSAVAAPDLSATDKVVNWSNWPQYIDIGKGGKRPSIDAFTKSTGIKVNYNEDYNDNDEFFAKVRPLLEAGKDTGRDVWVSTDWMVARLIRLGYLQPLDKASIPNAKNLDPSLANPEFDPGCVYSLPWQVTFAGIAYNPKATGGKKVTTMDQLLHDPALKGKVTLLTEMRDTVGQLMIEQGVDITKFTAEQYTDAIAVLQAAKDSGQIKGFTGNDYTKPLASGDTAACLAWTGDIVQLKADNPELGYVLPEKGFSVGSDCLVIPAMAQHKKNAEELINYYYDPEVMAQVVAYINYVGPVLGVKDVLAKTDPELTKNELIFPSQETLARGQIFRSLSAAEETSFNQQFQTLVAG</sequence>
<dbReference type="RefSeq" id="WP_098460797.1">
    <property type="nucleotide sequence ID" value="NZ_PDJC01000001.1"/>
</dbReference>
<dbReference type="PANTHER" id="PTHR30222:SF17">
    <property type="entry name" value="SPERMIDINE_PUTRESCINE-BINDING PERIPLASMIC PROTEIN"/>
    <property type="match status" value="1"/>
</dbReference>
<keyword evidence="1" id="KW-0732">Signal</keyword>
<dbReference type="Proteomes" id="UP000226079">
    <property type="component" value="Unassembled WGS sequence"/>
</dbReference>
<comment type="caution">
    <text evidence="2">The sequence shown here is derived from an EMBL/GenBank/DDBJ whole genome shotgun (WGS) entry which is preliminary data.</text>
</comment>
<dbReference type="SUPFAM" id="SSF53850">
    <property type="entry name" value="Periplasmic binding protein-like II"/>
    <property type="match status" value="1"/>
</dbReference>
<accession>A0A2A9CUR8</accession>
<gene>
    <name evidence="2" type="ORF">ATK74_1927</name>
</gene>
<evidence type="ECO:0000256" key="1">
    <source>
        <dbReference type="ARBA" id="ARBA00022729"/>
    </source>
</evidence>
<dbReference type="PANTHER" id="PTHR30222">
    <property type="entry name" value="SPERMIDINE/PUTRESCINE-BINDING PERIPLASMIC PROTEIN"/>
    <property type="match status" value="1"/>
</dbReference>
<name>A0A2A9CUR8_9ACTN</name>
<organism evidence="2 3">
    <name type="scientific">Propionicimonas paludicola</name>
    <dbReference type="NCBI Taxonomy" id="185243"/>
    <lineage>
        <taxon>Bacteria</taxon>
        <taxon>Bacillati</taxon>
        <taxon>Actinomycetota</taxon>
        <taxon>Actinomycetes</taxon>
        <taxon>Propionibacteriales</taxon>
        <taxon>Nocardioidaceae</taxon>
        <taxon>Propionicimonas</taxon>
    </lineage>
</organism>
<dbReference type="Gene3D" id="3.40.190.10">
    <property type="entry name" value="Periplasmic binding protein-like II"/>
    <property type="match status" value="2"/>
</dbReference>
<dbReference type="CDD" id="cd13590">
    <property type="entry name" value="PBP2_PotD_PotF_like"/>
    <property type="match status" value="1"/>
</dbReference>
<dbReference type="PROSITE" id="PS51318">
    <property type="entry name" value="TAT"/>
    <property type="match status" value="1"/>
</dbReference>
<dbReference type="Pfam" id="PF13416">
    <property type="entry name" value="SBP_bac_8"/>
    <property type="match status" value="1"/>
</dbReference>
<dbReference type="OrthoDB" id="9813777at2"/>
<protein>
    <submittedName>
        <fullName evidence="2">Spermidine/putrescine transport system substrate-binding protein</fullName>
    </submittedName>
</protein>
<reference evidence="2 3" key="1">
    <citation type="submission" date="2017-10" db="EMBL/GenBank/DDBJ databases">
        <title>Sequencing the genomes of 1000 actinobacteria strains.</title>
        <authorList>
            <person name="Klenk H.-P."/>
        </authorList>
    </citation>
    <scope>NUCLEOTIDE SEQUENCE [LARGE SCALE GENOMIC DNA]</scope>
    <source>
        <strain evidence="2 3">DSM 15597</strain>
    </source>
</reference>
<evidence type="ECO:0000313" key="2">
    <source>
        <dbReference type="EMBL" id="PFG17360.1"/>
    </source>
</evidence>
<dbReference type="AlphaFoldDB" id="A0A2A9CUR8"/>
<keyword evidence="3" id="KW-1185">Reference proteome</keyword>